<gene>
    <name evidence="1" type="ORF">SBAD_LOCUS241</name>
</gene>
<dbReference type="Proteomes" id="UP000270296">
    <property type="component" value="Unassembled WGS sequence"/>
</dbReference>
<evidence type="ECO:0000313" key="2">
    <source>
        <dbReference type="Proteomes" id="UP000270296"/>
    </source>
</evidence>
<proteinExistence type="predicted"/>
<evidence type="ECO:0000313" key="3">
    <source>
        <dbReference type="WBParaSite" id="SBAD_0000025501-mRNA-1"/>
    </source>
</evidence>
<protein>
    <submittedName>
        <fullName evidence="3">LL-diaminopimelate aminotransferase</fullName>
    </submittedName>
</protein>
<sequence>MSVEARIMGLRYGFIVANKPTYLNLVDKICEIHDKAHCDACHSGDNYHCQ</sequence>
<organism evidence="3">
    <name type="scientific">Soboliphyme baturini</name>
    <dbReference type="NCBI Taxonomy" id="241478"/>
    <lineage>
        <taxon>Eukaryota</taxon>
        <taxon>Metazoa</taxon>
        <taxon>Ecdysozoa</taxon>
        <taxon>Nematoda</taxon>
        <taxon>Enoplea</taxon>
        <taxon>Dorylaimia</taxon>
        <taxon>Dioctophymatida</taxon>
        <taxon>Dioctophymatoidea</taxon>
        <taxon>Soboliphymatidae</taxon>
        <taxon>Soboliphyme</taxon>
    </lineage>
</organism>
<accession>A0A183I9E7</accession>
<evidence type="ECO:0000313" key="1">
    <source>
        <dbReference type="EMBL" id="VDO81217.1"/>
    </source>
</evidence>
<name>A0A183I9E7_9BILA</name>
<reference evidence="1 2" key="2">
    <citation type="submission" date="2018-11" db="EMBL/GenBank/DDBJ databases">
        <authorList>
            <consortium name="Pathogen Informatics"/>
        </authorList>
    </citation>
    <scope>NUCLEOTIDE SEQUENCE [LARGE SCALE GENOMIC DNA]</scope>
</reference>
<dbReference type="AlphaFoldDB" id="A0A183I9E7"/>
<dbReference type="EMBL" id="UZAM01000448">
    <property type="protein sequence ID" value="VDO81217.1"/>
    <property type="molecule type" value="Genomic_DNA"/>
</dbReference>
<keyword evidence="2" id="KW-1185">Reference proteome</keyword>
<reference evidence="3" key="1">
    <citation type="submission" date="2016-06" db="UniProtKB">
        <authorList>
            <consortium name="WormBaseParasite"/>
        </authorList>
    </citation>
    <scope>IDENTIFICATION</scope>
</reference>
<dbReference type="WBParaSite" id="SBAD_0000025501-mRNA-1">
    <property type="protein sequence ID" value="SBAD_0000025501-mRNA-1"/>
    <property type="gene ID" value="SBAD_0000025501"/>
</dbReference>